<dbReference type="EMBL" id="QOVK01000007">
    <property type="protein sequence ID" value="RXG21712.1"/>
    <property type="molecule type" value="Genomic_DNA"/>
</dbReference>
<keyword evidence="3" id="KW-1185">Reference proteome</keyword>
<feature type="domain" description="N-acetyltransferase" evidence="1">
    <location>
        <begin position="4"/>
        <end position="145"/>
    </location>
</feature>
<evidence type="ECO:0000313" key="2">
    <source>
        <dbReference type="EMBL" id="RXG21712.1"/>
    </source>
</evidence>
<keyword evidence="2" id="KW-0808">Transferase</keyword>
<dbReference type="PROSITE" id="PS51186">
    <property type="entry name" value="GNAT"/>
    <property type="match status" value="1"/>
</dbReference>
<dbReference type="Pfam" id="PF00583">
    <property type="entry name" value="Acetyltransf_1"/>
    <property type="match status" value="1"/>
</dbReference>
<dbReference type="OrthoDB" id="9789605at2"/>
<gene>
    <name evidence="2" type="ORF">DSM02_1957</name>
</gene>
<protein>
    <submittedName>
        <fullName evidence="2">Acetyltransferase (GNAT) family protein</fullName>
    </submittedName>
</protein>
<evidence type="ECO:0000259" key="1">
    <source>
        <dbReference type="PROSITE" id="PS51186"/>
    </source>
</evidence>
<dbReference type="InterPro" id="IPR000182">
    <property type="entry name" value="GNAT_dom"/>
</dbReference>
<dbReference type="AlphaFoldDB" id="A0A4V1KQK3"/>
<dbReference type="Gene3D" id="3.40.630.30">
    <property type="match status" value="1"/>
</dbReference>
<dbReference type="CDD" id="cd04301">
    <property type="entry name" value="NAT_SF"/>
    <property type="match status" value="1"/>
</dbReference>
<evidence type="ECO:0000313" key="3">
    <source>
        <dbReference type="Proteomes" id="UP000289859"/>
    </source>
</evidence>
<dbReference type="RefSeq" id="WP_128765426.1">
    <property type="nucleotide sequence ID" value="NZ_JBHUOO010000004.1"/>
</dbReference>
<dbReference type="GO" id="GO:0016747">
    <property type="term" value="F:acyltransferase activity, transferring groups other than amino-acyl groups"/>
    <property type="evidence" value="ECO:0007669"/>
    <property type="project" value="InterPro"/>
</dbReference>
<sequence length="153" mass="17787">MSTYKIQYLPPDLSFNALQFLESIFYKEQNIPKKLIPLNGKEQLWWCIIDNNKVVGTVAAWKENEEWHWGRLALHPELRGLGVGKRLVNTSLTELFQMNINRIKVDARDITVGMILKMGGKVEGSKTRFFGYPITPMVIEKHNWKPDNEINED</sequence>
<accession>A0A4V1KQK3</accession>
<dbReference type="Proteomes" id="UP000289859">
    <property type="component" value="Unassembled WGS sequence"/>
</dbReference>
<dbReference type="InterPro" id="IPR016181">
    <property type="entry name" value="Acyl_CoA_acyltransferase"/>
</dbReference>
<dbReference type="SUPFAM" id="SSF55729">
    <property type="entry name" value="Acyl-CoA N-acyltransferases (Nat)"/>
    <property type="match status" value="1"/>
</dbReference>
<organism evidence="2 3">
    <name type="scientific">Leeuwenhoekiella polynyae</name>
    <dbReference type="NCBI Taxonomy" id="1550906"/>
    <lineage>
        <taxon>Bacteria</taxon>
        <taxon>Pseudomonadati</taxon>
        <taxon>Bacteroidota</taxon>
        <taxon>Flavobacteriia</taxon>
        <taxon>Flavobacteriales</taxon>
        <taxon>Flavobacteriaceae</taxon>
        <taxon>Leeuwenhoekiella</taxon>
    </lineage>
</organism>
<name>A0A4V1KQK3_9FLAO</name>
<reference evidence="2 3" key="1">
    <citation type="submission" date="2018-07" db="EMBL/GenBank/DDBJ databases">
        <title>Leeuwenhoekiella genomics.</title>
        <authorList>
            <person name="Tahon G."/>
            <person name="Willems A."/>
        </authorList>
    </citation>
    <scope>NUCLEOTIDE SEQUENCE [LARGE SCALE GENOMIC DNA]</scope>
    <source>
        <strain evidence="2 3">LMG 29608</strain>
    </source>
</reference>
<proteinExistence type="predicted"/>
<comment type="caution">
    <text evidence="2">The sequence shown here is derived from an EMBL/GenBank/DDBJ whole genome shotgun (WGS) entry which is preliminary data.</text>
</comment>